<evidence type="ECO:0000259" key="2">
    <source>
        <dbReference type="Pfam" id="PF12867"/>
    </source>
</evidence>
<dbReference type="InterPro" id="IPR034660">
    <property type="entry name" value="DinB/YfiT-like"/>
</dbReference>
<dbReference type="InterPro" id="IPR024775">
    <property type="entry name" value="DinB-like"/>
</dbReference>
<feature type="domain" description="DinB-like" evidence="2">
    <location>
        <begin position="21"/>
        <end position="149"/>
    </location>
</feature>
<protein>
    <submittedName>
        <fullName evidence="3">DinB family protein</fullName>
    </submittedName>
</protein>
<proteinExistence type="predicted"/>
<feature type="region of interest" description="Disordered" evidence="1">
    <location>
        <begin position="110"/>
        <end position="130"/>
    </location>
</feature>
<dbReference type="EMBL" id="CP093313">
    <property type="protein sequence ID" value="UWZ82250.1"/>
    <property type="molecule type" value="Genomic_DNA"/>
</dbReference>
<evidence type="ECO:0000313" key="4">
    <source>
        <dbReference type="Proteomes" id="UP001059380"/>
    </source>
</evidence>
<evidence type="ECO:0000313" key="3">
    <source>
        <dbReference type="EMBL" id="UWZ82250.1"/>
    </source>
</evidence>
<evidence type="ECO:0000256" key="1">
    <source>
        <dbReference type="SAM" id="MobiDB-lite"/>
    </source>
</evidence>
<reference evidence="3" key="1">
    <citation type="submission" date="2021-04" db="EMBL/GenBank/DDBJ databases">
        <title>Phylogenetic analysis of Acidobacteriaceae.</title>
        <authorList>
            <person name="Qiu L."/>
            <person name="Zhang Q."/>
        </authorList>
    </citation>
    <scope>NUCLEOTIDE SEQUENCE</scope>
    <source>
        <strain evidence="3">DSM 25168</strain>
    </source>
</reference>
<dbReference type="Proteomes" id="UP001059380">
    <property type="component" value="Chromosome"/>
</dbReference>
<accession>A0A9J7BKE1</accession>
<gene>
    <name evidence="3" type="ORF">MOP44_16895</name>
</gene>
<dbReference type="KEGG" id="orp:MOP44_16895"/>
<organism evidence="3 4">
    <name type="scientific">Occallatibacter riparius</name>
    <dbReference type="NCBI Taxonomy" id="1002689"/>
    <lineage>
        <taxon>Bacteria</taxon>
        <taxon>Pseudomonadati</taxon>
        <taxon>Acidobacteriota</taxon>
        <taxon>Terriglobia</taxon>
        <taxon>Terriglobales</taxon>
        <taxon>Acidobacteriaceae</taxon>
        <taxon>Occallatibacter</taxon>
    </lineage>
</organism>
<dbReference type="AlphaFoldDB" id="A0A9J7BKE1"/>
<dbReference type="Gene3D" id="1.20.120.450">
    <property type="entry name" value="dinb family like domain"/>
    <property type="match status" value="1"/>
</dbReference>
<sequence length="163" mass="17775">MPVPAAIAHAAEEFRYNNNSIKKFVSDLSHDDWLKQPQGAANHIAWIVGHIIWARTAVLARLGSKWSAPWLGMFARGEKVDGTAPYPSPEVLTAAWQEVAAALESALENASEETVNQPAANPGPPSADGKMSGTIRFLSWHETYHVGQISYIRCLLGHKSMMG</sequence>
<name>A0A9J7BKE1_9BACT</name>
<dbReference type="Pfam" id="PF12867">
    <property type="entry name" value="DinB_2"/>
    <property type="match status" value="1"/>
</dbReference>
<dbReference type="SUPFAM" id="SSF109854">
    <property type="entry name" value="DinB/YfiT-like putative metalloenzymes"/>
    <property type="match status" value="1"/>
</dbReference>
<keyword evidence="4" id="KW-1185">Reference proteome</keyword>
<dbReference type="RefSeq" id="WP_260791404.1">
    <property type="nucleotide sequence ID" value="NZ_CP093313.1"/>
</dbReference>